<dbReference type="Proteomes" id="UP000663852">
    <property type="component" value="Unassembled WGS sequence"/>
</dbReference>
<proteinExistence type="predicted"/>
<evidence type="ECO:0000256" key="1">
    <source>
        <dbReference type="SAM" id="MobiDB-lite"/>
    </source>
</evidence>
<dbReference type="AlphaFoldDB" id="A0A815TTW4"/>
<name>A0A815TTW4_ADIRI</name>
<reference evidence="2" key="1">
    <citation type="submission" date="2021-02" db="EMBL/GenBank/DDBJ databases">
        <authorList>
            <person name="Nowell W R."/>
        </authorList>
    </citation>
    <scope>NUCLEOTIDE SEQUENCE</scope>
</reference>
<protein>
    <submittedName>
        <fullName evidence="2">Uncharacterized protein</fullName>
    </submittedName>
</protein>
<accession>A0A815TTW4</accession>
<feature type="compositionally biased region" description="Polar residues" evidence="1">
    <location>
        <begin position="68"/>
        <end position="77"/>
    </location>
</feature>
<sequence length="110" mass="12091">MSSNTNTNTRLSSNKEVRFKKKILITKYTLLWHGRNPAARNLPELAGIVENCAGIVENCAGIENSCTGTGSDFNGSSRRNDRPGQKEAASTKLFPLLSEEIYLFVMAIDP</sequence>
<gene>
    <name evidence="2" type="ORF">EDS130_LOCUS43262</name>
</gene>
<organism evidence="2 3">
    <name type="scientific">Adineta ricciae</name>
    <name type="common">Rotifer</name>
    <dbReference type="NCBI Taxonomy" id="249248"/>
    <lineage>
        <taxon>Eukaryota</taxon>
        <taxon>Metazoa</taxon>
        <taxon>Spiralia</taxon>
        <taxon>Gnathifera</taxon>
        <taxon>Rotifera</taxon>
        <taxon>Eurotatoria</taxon>
        <taxon>Bdelloidea</taxon>
        <taxon>Adinetida</taxon>
        <taxon>Adinetidae</taxon>
        <taxon>Adineta</taxon>
    </lineage>
</organism>
<feature type="non-terminal residue" evidence="2">
    <location>
        <position position="1"/>
    </location>
</feature>
<comment type="caution">
    <text evidence="2">The sequence shown here is derived from an EMBL/GenBank/DDBJ whole genome shotgun (WGS) entry which is preliminary data.</text>
</comment>
<evidence type="ECO:0000313" key="2">
    <source>
        <dbReference type="EMBL" id="CAF1511279.1"/>
    </source>
</evidence>
<feature type="region of interest" description="Disordered" evidence="1">
    <location>
        <begin position="68"/>
        <end position="89"/>
    </location>
</feature>
<dbReference type="EMBL" id="CAJNOJ010000696">
    <property type="protein sequence ID" value="CAF1511279.1"/>
    <property type="molecule type" value="Genomic_DNA"/>
</dbReference>
<evidence type="ECO:0000313" key="3">
    <source>
        <dbReference type="Proteomes" id="UP000663852"/>
    </source>
</evidence>